<feature type="chain" id="PRO_5031390265" evidence="4">
    <location>
        <begin position="24"/>
        <end position="317"/>
    </location>
</feature>
<sequence>MKRKAIIFITLSLILILSGCSKSINSSKKDNVNSHNKMKIYTTVFAFQSFIEQIGGKYVDVESIYPPGADLHSYEPTQKDMINIAKSDLFIYSSDGLDPVSAKITQSMENKNMKLALASDLNQKELIHSDDHDEDEGHNHAETENDPHVWLDPVLDRIFAEKIKDKLIQKDPKHKSYYEKNYKKLDKDVANIDKKMQKITKSPKREKIIISHDSLGYLTHRYHFKQEGVNGMNDEEPSQKKILSIVKNIKNSKSPYVLYEQNITSKITDVIKKETDTQPLSFHNLAVLTKKEKDNQSITYQSLMKKDIESLDKALNQ</sequence>
<dbReference type="SUPFAM" id="SSF53807">
    <property type="entry name" value="Helical backbone' metal receptor"/>
    <property type="match status" value="1"/>
</dbReference>
<comment type="similarity">
    <text evidence="3">Belongs to the bacterial solute-binding protein 9 family.</text>
</comment>
<dbReference type="GO" id="GO:0007155">
    <property type="term" value="P:cell adhesion"/>
    <property type="evidence" value="ECO:0007669"/>
    <property type="project" value="InterPro"/>
</dbReference>
<evidence type="ECO:0000256" key="4">
    <source>
        <dbReference type="SAM" id="SignalP"/>
    </source>
</evidence>
<proteinExistence type="inferred from homology"/>
<dbReference type="EMBL" id="JABBLX010000023">
    <property type="protein sequence ID" value="NMK97923.1"/>
    <property type="molecule type" value="Genomic_DNA"/>
</dbReference>
<dbReference type="Pfam" id="PF01297">
    <property type="entry name" value="ZnuA"/>
    <property type="match status" value="1"/>
</dbReference>
<dbReference type="InterPro" id="IPR050492">
    <property type="entry name" value="Bact_metal-bind_prot9"/>
</dbReference>
<dbReference type="GO" id="GO:0030001">
    <property type="term" value="P:metal ion transport"/>
    <property type="evidence" value="ECO:0007669"/>
    <property type="project" value="InterPro"/>
</dbReference>
<evidence type="ECO:0000256" key="2">
    <source>
        <dbReference type="ARBA" id="ARBA00022729"/>
    </source>
</evidence>
<evidence type="ECO:0000313" key="5">
    <source>
        <dbReference type="EMBL" id="NMK54799.1"/>
    </source>
</evidence>
<dbReference type="PANTHER" id="PTHR42953">
    <property type="entry name" value="HIGH-AFFINITY ZINC UPTAKE SYSTEM PROTEIN ZNUA-RELATED"/>
    <property type="match status" value="1"/>
</dbReference>
<comment type="caution">
    <text evidence="6">The sequence shown here is derived from an EMBL/GenBank/DDBJ whole genome shotgun (WGS) entry which is preliminary data.</text>
</comment>
<evidence type="ECO:0000313" key="6">
    <source>
        <dbReference type="EMBL" id="NMK97923.1"/>
    </source>
</evidence>
<keyword evidence="7" id="KW-1185">Reference proteome</keyword>
<reference evidence="7 8" key="1">
    <citation type="submission" date="2020-04" db="EMBL/GenBank/DDBJ databases">
        <title>The Epidemiology and Molecular Characteristics of Linezolid-Resistant Staphylococcus capitis in Huashan Hospital, Shanghai.</title>
        <authorList>
            <person name="Ding L."/>
            <person name="Li P."/>
            <person name="Yang Y."/>
            <person name="Lin D."/>
            <person name="Xu X."/>
        </authorList>
    </citation>
    <scope>NUCLEOTIDE SEQUENCE [LARGE SCALE GENOMIC DNA]</scope>
    <source>
        <strain evidence="6 8">12-86</strain>
        <strain evidence="5 7">17-84</strain>
    </source>
</reference>
<dbReference type="InterPro" id="IPR006128">
    <property type="entry name" value="Lipoprotein_PsaA-like"/>
</dbReference>
<gene>
    <name evidence="6" type="ORF">HHM13_07440</name>
    <name evidence="5" type="ORF">HHM24_08695</name>
</gene>
<accession>A0A7X9WFX1</accession>
<dbReference type="EMBL" id="JABBMI010000069">
    <property type="protein sequence ID" value="NMK54799.1"/>
    <property type="molecule type" value="Genomic_DNA"/>
</dbReference>
<evidence type="ECO:0000313" key="7">
    <source>
        <dbReference type="Proteomes" id="UP000538955"/>
    </source>
</evidence>
<keyword evidence="1 3" id="KW-0813">Transport</keyword>
<organism evidence="6 8">
    <name type="scientific">Staphylococcus capitis</name>
    <dbReference type="NCBI Taxonomy" id="29388"/>
    <lineage>
        <taxon>Bacteria</taxon>
        <taxon>Bacillati</taxon>
        <taxon>Bacillota</taxon>
        <taxon>Bacilli</taxon>
        <taxon>Bacillales</taxon>
        <taxon>Staphylococcaceae</taxon>
        <taxon>Staphylococcus</taxon>
    </lineage>
</organism>
<dbReference type="AlphaFoldDB" id="A0A7X9WFX1"/>
<dbReference type="PROSITE" id="PS51257">
    <property type="entry name" value="PROKAR_LIPOPROTEIN"/>
    <property type="match status" value="1"/>
</dbReference>
<keyword evidence="2 4" id="KW-0732">Signal</keyword>
<dbReference type="InterPro" id="IPR006127">
    <property type="entry name" value="ZnuA-like"/>
</dbReference>
<evidence type="ECO:0000256" key="1">
    <source>
        <dbReference type="ARBA" id="ARBA00022448"/>
    </source>
</evidence>
<protein>
    <submittedName>
        <fullName evidence="6">Zinc ABC transporter solute-binding protein</fullName>
    </submittedName>
</protein>
<dbReference type="Proteomes" id="UP000538955">
    <property type="component" value="Unassembled WGS sequence"/>
</dbReference>
<evidence type="ECO:0000256" key="3">
    <source>
        <dbReference type="RuleBase" id="RU003512"/>
    </source>
</evidence>
<evidence type="ECO:0000313" key="8">
    <source>
        <dbReference type="Proteomes" id="UP000550736"/>
    </source>
</evidence>
<dbReference type="PRINTS" id="PR00690">
    <property type="entry name" value="ADHESNFAMILY"/>
</dbReference>
<dbReference type="Proteomes" id="UP000550736">
    <property type="component" value="Unassembled WGS sequence"/>
</dbReference>
<dbReference type="Gene3D" id="3.40.50.1980">
    <property type="entry name" value="Nitrogenase molybdenum iron protein domain"/>
    <property type="match status" value="2"/>
</dbReference>
<dbReference type="PANTHER" id="PTHR42953:SF8">
    <property type="entry name" value="ZINT DOMAIN-CONTAINING PROTEIN"/>
    <property type="match status" value="1"/>
</dbReference>
<dbReference type="RefSeq" id="WP_030058804.1">
    <property type="nucleotide sequence ID" value="NZ_AP014956.1"/>
</dbReference>
<dbReference type="InterPro" id="IPR006129">
    <property type="entry name" value="AdhesinB"/>
</dbReference>
<dbReference type="PRINTS" id="PR00691">
    <property type="entry name" value="ADHESINB"/>
</dbReference>
<feature type="signal peptide" evidence="4">
    <location>
        <begin position="1"/>
        <end position="23"/>
    </location>
</feature>
<dbReference type="GO" id="GO:0046872">
    <property type="term" value="F:metal ion binding"/>
    <property type="evidence" value="ECO:0007669"/>
    <property type="project" value="InterPro"/>
</dbReference>
<name>A0A7X9WFX1_STACP</name>